<gene>
    <name evidence="2" type="ORF">NCTC9695_01920</name>
</gene>
<feature type="compositionally biased region" description="Basic and acidic residues" evidence="1">
    <location>
        <begin position="1"/>
        <end position="16"/>
    </location>
</feature>
<sequence>MRSIEMTDLRERHDASDQNIAAGGGVGISLPAWAGLVLQNPEWKVELEPATLALKVTPAGEPARRVSDGVPARKVSALRQDDQSADWQWDDGRYRWQARLSGRDLTLILNAKAPGRVELLRQPAAAMGKGLLLPLAEGSYIPAGSKLWRDFLPGFAGDGLDTSENLSLPLWGMDYGRSSLHWLLLEPFNNQLAIRADGSNLALGLSHEFNPLNQQRPMTLLLRLADDNLLAGAQRYRQWLIEQGRYQTLADKIQAQPDTAKLIGASHVYLWGNNLLDVSDVRDWPAFLTLLRGPDPLAAKLRGRFDAEAGKVLRQAGAKPDHYQQRALMEAVNQALTAEARAGWLGKKPDWERMAEPYQRLRALAERLFGPALRPDASRWGGGLSRKTITALQAAGLKRLWLGADNWEGGLWQPQAVEAGVDAGYLMTAYDSYETALQPGYREDWLTAQQGEAIYRQCGVTLASGKKKAGFQQSGYYTNPDCVRDTLKQRTRALHAATGFNSWFLDAYATGMVFDDYTPGRQTGKAEMAAGYEKSMQWVADAYRLPVGSEMGNAATSRGIAFAHGMQAPVMGWGDADLQKNKQSPYFLGRWYPSDQPETFFKKVPLKQPYRDLYFSAPYRLPLYQAAFHGSVITTNHWLYDNLKFSNAYADNLLAQWLYNVPPLFHLSAASLRARLPQLQCADRAFRPLHEQLATQALTGFAWLNAEHTLQQTRFADGSRLTANFGSAPVRYDKQTLPPQSLLAELAGQPPRLLPVADCAGK</sequence>
<accession>A0A447T9C6</accession>
<reference evidence="2 3" key="1">
    <citation type="submission" date="2018-12" db="EMBL/GenBank/DDBJ databases">
        <authorList>
            <consortium name="Pathogen Informatics"/>
        </authorList>
    </citation>
    <scope>NUCLEOTIDE SEQUENCE [LARGE SCALE GENOMIC DNA]</scope>
    <source>
        <strain evidence="2 3">NCTC9695</strain>
    </source>
</reference>
<proteinExistence type="predicted"/>
<evidence type="ECO:0000313" key="3">
    <source>
        <dbReference type="Proteomes" id="UP000275777"/>
    </source>
</evidence>
<dbReference type="Pfam" id="PF11308">
    <property type="entry name" value="Glyco_hydro_129"/>
    <property type="match status" value="1"/>
</dbReference>
<evidence type="ECO:0000313" key="2">
    <source>
        <dbReference type="EMBL" id="VEB41487.1"/>
    </source>
</evidence>
<dbReference type="AlphaFoldDB" id="A0A447T9C6"/>
<organism evidence="2 3">
    <name type="scientific">Chromobacterium violaceum</name>
    <dbReference type="NCBI Taxonomy" id="536"/>
    <lineage>
        <taxon>Bacteria</taxon>
        <taxon>Pseudomonadati</taxon>
        <taxon>Pseudomonadota</taxon>
        <taxon>Betaproteobacteria</taxon>
        <taxon>Neisseriales</taxon>
        <taxon>Chromobacteriaceae</taxon>
        <taxon>Chromobacterium</taxon>
    </lineage>
</organism>
<protein>
    <submittedName>
        <fullName evidence="2">Protein of uncharacterized function (DUF3111)</fullName>
    </submittedName>
</protein>
<evidence type="ECO:0000256" key="1">
    <source>
        <dbReference type="SAM" id="MobiDB-lite"/>
    </source>
</evidence>
<dbReference type="EMBL" id="LR134182">
    <property type="protein sequence ID" value="VEB41487.1"/>
    <property type="molecule type" value="Genomic_DNA"/>
</dbReference>
<name>A0A447T9C6_CHRVL</name>
<feature type="region of interest" description="Disordered" evidence="1">
    <location>
        <begin position="1"/>
        <end position="20"/>
    </location>
</feature>
<dbReference type="Proteomes" id="UP000275777">
    <property type="component" value="Chromosome"/>
</dbReference>
<dbReference type="InterPro" id="IPR021459">
    <property type="entry name" value="GH101-related"/>
</dbReference>